<feature type="compositionally biased region" description="Polar residues" evidence="1">
    <location>
        <begin position="87"/>
        <end position="96"/>
    </location>
</feature>
<feature type="transmembrane region" description="Helical" evidence="2">
    <location>
        <begin position="41"/>
        <end position="65"/>
    </location>
</feature>
<keyword evidence="2" id="KW-1133">Transmembrane helix</keyword>
<evidence type="ECO:0000256" key="2">
    <source>
        <dbReference type="SAM" id="Phobius"/>
    </source>
</evidence>
<evidence type="ECO:0000256" key="1">
    <source>
        <dbReference type="SAM" id="MobiDB-lite"/>
    </source>
</evidence>
<sequence length="218" mass="23715">MFAWVFVVLFLAVMVMGAYGWHTGRFPGNQRQTLQWGDRKVSITNMGVLLVIFGLVGAVIVWGFLVPERADPPGPAPTPHVGPAVANSPQQSGPWQAESNGVVLTVATVTYEEDHLAQVRYRIDNTSAATVDGQSDYFSVVDNFGRARNADLESSSLPERLTLSPGQTAFARAQVALPWDTTTEFFDVRLNLSFTTSKQFFTIASPGIPIPKSERVGG</sequence>
<evidence type="ECO:0000313" key="4">
    <source>
        <dbReference type="Proteomes" id="UP000198504"/>
    </source>
</evidence>
<name>A0A1H9LLM1_9ACTN</name>
<dbReference type="AlphaFoldDB" id="A0A1H9LLM1"/>
<gene>
    <name evidence="3" type="ORF">SAMN05421756_1095</name>
</gene>
<organism evidence="3 4">
    <name type="scientific">Microlunatus flavus</name>
    <dbReference type="NCBI Taxonomy" id="1036181"/>
    <lineage>
        <taxon>Bacteria</taxon>
        <taxon>Bacillati</taxon>
        <taxon>Actinomycetota</taxon>
        <taxon>Actinomycetes</taxon>
        <taxon>Propionibacteriales</taxon>
        <taxon>Propionibacteriaceae</taxon>
        <taxon>Microlunatus</taxon>
    </lineage>
</organism>
<protein>
    <submittedName>
        <fullName evidence="3">Uncharacterized protein</fullName>
    </submittedName>
</protein>
<feature type="region of interest" description="Disordered" evidence="1">
    <location>
        <begin position="73"/>
        <end position="96"/>
    </location>
</feature>
<keyword evidence="4" id="KW-1185">Reference proteome</keyword>
<evidence type="ECO:0000313" key="3">
    <source>
        <dbReference type="EMBL" id="SER12097.1"/>
    </source>
</evidence>
<keyword evidence="2" id="KW-0472">Membrane</keyword>
<reference evidence="4" key="1">
    <citation type="submission" date="2016-10" db="EMBL/GenBank/DDBJ databases">
        <authorList>
            <person name="Varghese N."/>
            <person name="Submissions S."/>
        </authorList>
    </citation>
    <scope>NUCLEOTIDE SEQUENCE [LARGE SCALE GENOMIC DNA]</scope>
    <source>
        <strain evidence="4">CGMCC 4.6856</strain>
    </source>
</reference>
<dbReference type="Proteomes" id="UP000198504">
    <property type="component" value="Unassembled WGS sequence"/>
</dbReference>
<dbReference type="STRING" id="1036181.SAMN05421756_1095"/>
<keyword evidence="2" id="KW-0812">Transmembrane</keyword>
<dbReference type="EMBL" id="FOFA01000009">
    <property type="protein sequence ID" value="SER12097.1"/>
    <property type="molecule type" value="Genomic_DNA"/>
</dbReference>
<dbReference type="RefSeq" id="WP_091184444.1">
    <property type="nucleotide sequence ID" value="NZ_FOFA01000009.1"/>
</dbReference>
<accession>A0A1H9LLM1</accession>
<proteinExistence type="predicted"/>